<dbReference type="InterPro" id="IPR003961">
    <property type="entry name" value="FN3_dom"/>
</dbReference>
<feature type="region of interest" description="Disordered" evidence="4">
    <location>
        <begin position="227"/>
        <end position="248"/>
    </location>
</feature>
<feature type="compositionally biased region" description="Low complexity" evidence="4">
    <location>
        <begin position="515"/>
        <end position="527"/>
    </location>
</feature>
<dbReference type="PANTHER" id="PTHR24171:SF9">
    <property type="entry name" value="ANKYRIN REPEAT DOMAIN-CONTAINING PROTEIN 39"/>
    <property type="match status" value="1"/>
</dbReference>
<protein>
    <submittedName>
        <fullName evidence="6">Chain D, Drug Export Pathway Of Multidrug Exporter Acrb Revealed By Darpin Inhibitors pdb 2J8S E Chain E, Drug Export Pathway Of Multidrug Exporter Acrb Revealed By Darpin Inhibitors</fullName>
    </submittedName>
</protein>
<gene>
    <name evidence="6" type="ORF">Esi_0211_0001</name>
</gene>
<feature type="compositionally biased region" description="Basic and acidic residues" evidence="4">
    <location>
        <begin position="499"/>
        <end position="512"/>
    </location>
</feature>
<sequence length="698" mass="71826">MVDELQGLVESLGLPIAPEEQDEALEADFLEDDPSLANAADVTEFGTGYRPLHYAAYGGFLGVCEALHAAGARPLAAGDNGVTALFLAAQAGKADVVRFLLGLGADPTARERESGLCAMDVASESDPEVFRQMQEKGGFEVPPAPEVPPTVTRVEPTSLQVAYLPFPEASGQLPVTRYKVKVEHPGESSNQAAQAPDIAEAANTNNVNNTTSTSNIPLDVDGVEGAENARAPPAADPDAGGDDSSFANPTLSKVVLVPSAGETNSASEGGRQKRTLVAVRGLRPATRYRVKVAAINALGFGPYGPPSDAVVLPEKIEGEGEGEGSGTTRENGSSVGAERAKKGKGRQVLAREKRRSMAAQAVRLQEQQLLEAKERQQQRRRAQSQGQPQGSSTAKVSGRQRLAATVGGDYCGRHNGGVGAGGDGREPLLTESSDVPHHHRSRSQPKHGGAGLAARAAKTTPTPAQRAAEPPPPTATAAATAVPAVKAGHRGSAAGGLRRQADERSRRGRGERPVTTTTTTGAAAAAAKQRDRDDGNDGPPGRRRLIATAPPLVAETTEPPRYLAATSAGRMSARAYRQRTGGGGGGGDGTAEERHRGCITGSNARENRPLRGSPSPRVDDKKVSGGSSSKRFGGGAGSGAGEGAGSGRGAAGRRQRRQPAAGGGGRGGCSSSDVSISSCGDMTISSEEQEDEEMAYTG</sequence>
<dbReference type="PROSITE" id="PS50297">
    <property type="entry name" value="ANK_REP_REGION"/>
    <property type="match status" value="1"/>
</dbReference>
<feature type="compositionally biased region" description="Low complexity" evidence="4">
    <location>
        <begin position="383"/>
        <end position="392"/>
    </location>
</feature>
<feature type="compositionally biased region" description="Gly residues" evidence="4">
    <location>
        <begin position="632"/>
        <end position="650"/>
    </location>
</feature>
<evidence type="ECO:0000256" key="1">
    <source>
        <dbReference type="ARBA" id="ARBA00022737"/>
    </source>
</evidence>
<name>D7FR62_ECTSI</name>
<dbReference type="Gene3D" id="1.25.40.20">
    <property type="entry name" value="Ankyrin repeat-containing domain"/>
    <property type="match status" value="1"/>
</dbReference>
<dbReference type="InterPro" id="IPR036116">
    <property type="entry name" value="FN3_sf"/>
</dbReference>
<feature type="compositionally biased region" description="Low complexity" evidence="4">
    <location>
        <begin position="453"/>
        <end position="468"/>
    </location>
</feature>
<dbReference type="InterPro" id="IPR036770">
    <property type="entry name" value="Ankyrin_rpt-contain_sf"/>
</dbReference>
<keyword evidence="7" id="KW-1185">Reference proteome</keyword>
<dbReference type="EMBL" id="FN649731">
    <property type="protein sequence ID" value="CBJ49187.1"/>
    <property type="molecule type" value="Genomic_DNA"/>
</dbReference>
<feature type="compositionally biased region" description="Acidic residues" evidence="4">
    <location>
        <begin position="687"/>
        <end position="698"/>
    </location>
</feature>
<proteinExistence type="predicted"/>
<dbReference type="PANTHER" id="PTHR24171">
    <property type="entry name" value="ANKYRIN REPEAT DOMAIN-CONTAINING PROTEIN 39-RELATED"/>
    <property type="match status" value="1"/>
</dbReference>
<reference evidence="6 7" key="1">
    <citation type="journal article" date="2010" name="Nature">
        <title>The Ectocarpus genome and the independent evolution of multicellularity in brown algae.</title>
        <authorList>
            <person name="Cock J.M."/>
            <person name="Sterck L."/>
            <person name="Rouze P."/>
            <person name="Scornet D."/>
            <person name="Allen A.E."/>
            <person name="Amoutzias G."/>
            <person name="Anthouard V."/>
            <person name="Artiguenave F."/>
            <person name="Aury J.M."/>
            <person name="Badger J.H."/>
            <person name="Beszteri B."/>
            <person name="Billiau K."/>
            <person name="Bonnet E."/>
            <person name="Bothwell J.H."/>
            <person name="Bowler C."/>
            <person name="Boyen C."/>
            <person name="Brownlee C."/>
            <person name="Carrano C.J."/>
            <person name="Charrier B."/>
            <person name="Cho G.Y."/>
            <person name="Coelho S.M."/>
            <person name="Collen J."/>
            <person name="Corre E."/>
            <person name="Da Silva C."/>
            <person name="Delage L."/>
            <person name="Delaroque N."/>
            <person name="Dittami S.M."/>
            <person name="Doulbeau S."/>
            <person name="Elias M."/>
            <person name="Farnham G."/>
            <person name="Gachon C.M."/>
            <person name="Gschloessl B."/>
            <person name="Heesch S."/>
            <person name="Jabbari K."/>
            <person name="Jubin C."/>
            <person name="Kawai H."/>
            <person name="Kimura K."/>
            <person name="Kloareg B."/>
            <person name="Kupper F.C."/>
            <person name="Lang D."/>
            <person name="Le Bail A."/>
            <person name="Leblanc C."/>
            <person name="Lerouge P."/>
            <person name="Lohr M."/>
            <person name="Lopez P.J."/>
            <person name="Martens C."/>
            <person name="Maumus F."/>
            <person name="Michel G."/>
            <person name="Miranda-Saavedra D."/>
            <person name="Morales J."/>
            <person name="Moreau H."/>
            <person name="Motomura T."/>
            <person name="Nagasato C."/>
            <person name="Napoli C.A."/>
            <person name="Nelson D.R."/>
            <person name="Nyvall-Collen P."/>
            <person name="Peters A.F."/>
            <person name="Pommier C."/>
            <person name="Potin P."/>
            <person name="Poulain J."/>
            <person name="Quesneville H."/>
            <person name="Read B."/>
            <person name="Rensing S.A."/>
            <person name="Ritter A."/>
            <person name="Rousvoal S."/>
            <person name="Samanta M."/>
            <person name="Samson G."/>
            <person name="Schroeder D.C."/>
            <person name="Segurens B."/>
            <person name="Strittmatter M."/>
            <person name="Tonon T."/>
            <person name="Tregear J.W."/>
            <person name="Valentin K."/>
            <person name="von Dassow P."/>
            <person name="Yamagishi T."/>
            <person name="Van de Peer Y."/>
            <person name="Wincker P."/>
        </authorList>
    </citation>
    <scope>NUCLEOTIDE SEQUENCE [LARGE SCALE GENOMIC DNA]</scope>
    <source>
        <strain evidence="7">Ec32 / CCAP1310/4</strain>
    </source>
</reference>
<evidence type="ECO:0000313" key="7">
    <source>
        <dbReference type="Proteomes" id="UP000002630"/>
    </source>
</evidence>
<dbReference type="STRING" id="2880.D7FR62"/>
<dbReference type="PROSITE" id="PS50088">
    <property type="entry name" value="ANK_REPEAT"/>
    <property type="match status" value="1"/>
</dbReference>
<dbReference type="Gene3D" id="2.60.40.10">
    <property type="entry name" value="Immunoglobulins"/>
    <property type="match status" value="1"/>
</dbReference>
<evidence type="ECO:0000256" key="3">
    <source>
        <dbReference type="PROSITE-ProRule" id="PRU00023"/>
    </source>
</evidence>
<dbReference type="SUPFAM" id="SSF49265">
    <property type="entry name" value="Fibronectin type III"/>
    <property type="match status" value="1"/>
</dbReference>
<evidence type="ECO:0000256" key="2">
    <source>
        <dbReference type="ARBA" id="ARBA00023043"/>
    </source>
</evidence>
<dbReference type="SUPFAM" id="SSF48403">
    <property type="entry name" value="Ankyrin repeat"/>
    <property type="match status" value="1"/>
</dbReference>
<feature type="compositionally biased region" description="Gly residues" evidence="4">
    <location>
        <begin position="580"/>
        <end position="589"/>
    </location>
</feature>
<feature type="compositionally biased region" description="Low complexity" evidence="4">
    <location>
        <begin position="475"/>
        <end position="484"/>
    </location>
</feature>
<evidence type="ECO:0000259" key="5">
    <source>
        <dbReference type="SMART" id="SM00060"/>
    </source>
</evidence>
<organism evidence="6 7">
    <name type="scientific">Ectocarpus siliculosus</name>
    <name type="common">Brown alga</name>
    <name type="synonym">Conferva siliculosa</name>
    <dbReference type="NCBI Taxonomy" id="2880"/>
    <lineage>
        <taxon>Eukaryota</taxon>
        <taxon>Sar</taxon>
        <taxon>Stramenopiles</taxon>
        <taxon>Ochrophyta</taxon>
        <taxon>PX clade</taxon>
        <taxon>Phaeophyceae</taxon>
        <taxon>Ectocarpales</taxon>
        <taxon>Ectocarpaceae</taxon>
        <taxon>Ectocarpus</taxon>
    </lineage>
</organism>
<feature type="region of interest" description="Disordered" evidence="4">
    <location>
        <begin position="318"/>
        <end position="360"/>
    </location>
</feature>
<accession>D7FR62</accession>
<dbReference type="InParanoid" id="D7FR62"/>
<dbReference type="OrthoDB" id="202323at2759"/>
<feature type="repeat" description="ANK" evidence="3">
    <location>
        <begin position="80"/>
        <end position="112"/>
    </location>
</feature>
<dbReference type="AlphaFoldDB" id="D7FR62"/>
<dbReference type="SMART" id="SM00248">
    <property type="entry name" value="ANK"/>
    <property type="match status" value="2"/>
</dbReference>
<feature type="region of interest" description="Disordered" evidence="4">
    <location>
        <begin position="372"/>
        <end position="698"/>
    </location>
</feature>
<evidence type="ECO:0000313" key="6">
    <source>
        <dbReference type="EMBL" id="CBJ49187.1"/>
    </source>
</evidence>
<keyword evidence="1" id="KW-0677">Repeat</keyword>
<feature type="domain" description="Fibronectin type-III" evidence="5">
    <location>
        <begin position="142"/>
        <end position="301"/>
    </location>
</feature>
<dbReference type="Proteomes" id="UP000002630">
    <property type="component" value="Linkage Group LG06"/>
</dbReference>
<dbReference type="SMART" id="SM00060">
    <property type="entry name" value="FN3"/>
    <property type="match status" value="1"/>
</dbReference>
<dbReference type="OMA" id="DEEMAYT"/>
<dbReference type="InterPro" id="IPR002110">
    <property type="entry name" value="Ankyrin_rpt"/>
</dbReference>
<evidence type="ECO:0000256" key="4">
    <source>
        <dbReference type="SAM" id="MobiDB-lite"/>
    </source>
</evidence>
<keyword evidence="2 3" id="KW-0040">ANK repeat</keyword>
<dbReference type="EMBL" id="FN648389">
    <property type="protein sequence ID" value="CBJ49187.1"/>
    <property type="molecule type" value="Genomic_DNA"/>
</dbReference>
<feature type="compositionally biased region" description="Low complexity" evidence="4">
    <location>
        <begin position="669"/>
        <end position="681"/>
    </location>
</feature>
<dbReference type="CDD" id="cd00063">
    <property type="entry name" value="FN3"/>
    <property type="match status" value="1"/>
</dbReference>
<dbReference type="InterPro" id="IPR013783">
    <property type="entry name" value="Ig-like_fold"/>
</dbReference>
<dbReference type="Pfam" id="PF12796">
    <property type="entry name" value="Ank_2"/>
    <property type="match status" value="1"/>
</dbReference>